<evidence type="ECO:0000256" key="7">
    <source>
        <dbReference type="ARBA" id="ARBA00022989"/>
    </source>
</evidence>
<keyword evidence="6 10" id="KW-0256">Endoplasmic reticulum</keyword>
<feature type="transmembrane region" description="Helical" evidence="10">
    <location>
        <begin position="330"/>
        <end position="348"/>
    </location>
</feature>
<dbReference type="Proteomes" id="UP000320762">
    <property type="component" value="Unassembled WGS sequence"/>
</dbReference>
<evidence type="ECO:0000313" key="12">
    <source>
        <dbReference type="EMBL" id="TRM62487.1"/>
    </source>
</evidence>
<evidence type="ECO:0000256" key="1">
    <source>
        <dbReference type="ARBA" id="ARBA00004477"/>
    </source>
</evidence>
<evidence type="ECO:0000313" key="13">
    <source>
        <dbReference type="Proteomes" id="UP000320762"/>
    </source>
</evidence>
<keyword evidence="13" id="KW-1185">Reference proteome</keyword>
<feature type="chain" id="PRO_5021825014" description="Mannosyltransferase" evidence="11">
    <location>
        <begin position="20"/>
        <end position="525"/>
    </location>
</feature>
<name>A0A550CCG9_9AGAR</name>
<evidence type="ECO:0000256" key="4">
    <source>
        <dbReference type="ARBA" id="ARBA00022679"/>
    </source>
</evidence>
<evidence type="ECO:0000256" key="8">
    <source>
        <dbReference type="ARBA" id="ARBA00023136"/>
    </source>
</evidence>
<comment type="similarity">
    <text evidence="2">Belongs to the glycosyltransferase 22 family. PIGB subfamily.</text>
</comment>
<evidence type="ECO:0000256" key="9">
    <source>
        <dbReference type="ARBA" id="ARBA00024708"/>
    </source>
</evidence>
<evidence type="ECO:0000256" key="5">
    <source>
        <dbReference type="ARBA" id="ARBA00022692"/>
    </source>
</evidence>
<dbReference type="GO" id="GO:0005789">
    <property type="term" value="C:endoplasmic reticulum membrane"/>
    <property type="evidence" value="ECO:0007669"/>
    <property type="project" value="UniProtKB-SubCell"/>
</dbReference>
<sequence length="525" mass="58350">MLFLLSFVVRILIAVLTRTAFQPDEYFQALEPAHEIVFGYGHLTWEWLAPNPIRSILYPLLNVPVYWALKATGLDSVNWLLIGAPRVVHGALAALTDVSLHRLGTRVLGRRYANVTLFLSLTSPYNALALSRSLSNSLETSLSAAAYSFYPWTRTRVALAFAALGCIVRPTNALLFDRPDLRKSVLLDASVIGTAAVALQVVADSAYYGRLVITPLNFMLANASSVSLFYGENHATYYIFQALPVLCATALPFALHGAYVSMRTDSALTRMTRVIAWTMCVYSLAGHKEWRFVHPVLPLLHLLAAKSLVDLSASAKHTKDYKQDFPVKKRFIALLAIGVPASLYVVLIHNSGPISAISYIHSLPIYSNATSVIGVLMPCHSMPGQAYLHRPDLADPRAMWSLGCEPPLGLKTGSSASYKDQTTVFFNAPHEYLTTRFPAKIDPVFPPSPNPFTAPASAGDLTQDWRHEWPRYLVLYGALLEREDVRQLLLENGYKEMWSSGEKWWQGALGPDDKRMGGIRVWRWT</sequence>
<dbReference type="PANTHER" id="PTHR22760:SF4">
    <property type="entry name" value="GPI MANNOSYLTRANSFERASE 3"/>
    <property type="match status" value="1"/>
</dbReference>
<dbReference type="InterPro" id="IPR005599">
    <property type="entry name" value="GPI_mannosylTrfase"/>
</dbReference>
<keyword evidence="7 10" id="KW-1133">Transmembrane helix</keyword>
<dbReference type="EMBL" id="VDMD01000012">
    <property type="protein sequence ID" value="TRM62487.1"/>
    <property type="molecule type" value="Genomic_DNA"/>
</dbReference>
<feature type="transmembrane region" description="Helical" evidence="10">
    <location>
        <begin position="235"/>
        <end position="255"/>
    </location>
</feature>
<dbReference type="STRING" id="97359.A0A550CCG9"/>
<keyword evidence="5 10" id="KW-0812">Transmembrane</keyword>
<dbReference type="GO" id="GO:0006506">
    <property type="term" value="P:GPI anchor biosynthetic process"/>
    <property type="evidence" value="ECO:0007669"/>
    <property type="project" value="TreeGrafter"/>
</dbReference>
<dbReference type="AlphaFoldDB" id="A0A550CCG9"/>
<evidence type="ECO:0000256" key="3">
    <source>
        <dbReference type="ARBA" id="ARBA00022676"/>
    </source>
</evidence>
<reference evidence="12 13" key="1">
    <citation type="journal article" date="2019" name="New Phytol.">
        <title>Comparative genomics reveals unique wood-decay strategies and fruiting body development in the Schizophyllaceae.</title>
        <authorList>
            <person name="Almasi E."/>
            <person name="Sahu N."/>
            <person name="Krizsan K."/>
            <person name="Balint B."/>
            <person name="Kovacs G.M."/>
            <person name="Kiss B."/>
            <person name="Cseklye J."/>
            <person name="Drula E."/>
            <person name="Henrissat B."/>
            <person name="Nagy I."/>
            <person name="Chovatia M."/>
            <person name="Adam C."/>
            <person name="LaButti K."/>
            <person name="Lipzen A."/>
            <person name="Riley R."/>
            <person name="Grigoriev I.V."/>
            <person name="Nagy L.G."/>
        </authorList>
    </citation>
    <scope>NUCLEOTIDE SEQUENCE [LARGE SCALE GENOMIC DNA]</scope>
    <source>
        <strain evidence="12 13">NL-1724</strain>
    </source>
</reference>
<comment type="caution">
    <text evidence="10">Lacks conserved residue(s) required for the propagation of feature annotation.</text>
</comment>
<proteinExistence type="inferred from homology"/>
<evidence type="ECO:0000256" key="10">
    <source>
        <dbReference type="RuleBase" id="RU363075"/>
    </source>
</evidence>
<dbReference type="GO" id="GO:0000026">
    <property type="term" value="F:alpha-1,2-mannosyltransferase activity"/>
    <property type="evidence" value="ECO:0007669"/>
    <property type="project" value="TreeGrafter"/>
</dbReference>
<accession>A0A550CCG9</accession>
<evidence type="ECO:0000256" key="6">
    <source>
        <dbReference type="ARBA" id="ARBA00022824"/>
    </source>
</evidence>
<dbReference type="EC" id="2.4.1.-" evidence="10"/>
<dbReference type="OrthoDB" id="416834at2759"/>
<keyword evidence="3 10" id="KW-0328">Glycosyltransferase</keyword>
<comment type="subcellular location">
    <subcellularLocation>
        <location evidence="1 10">Endoplasmic reticulum membrane</location>
        <topology evidence="1 10">Multi-pass membrane protein</topology>
    </subcellularLocation>
</comment>
<evidence type="ECO:0000256" key="11">
    <source>
        <dbReference type="SAM" id="SignalP"/>
    </source>
</evidence>
<dbReference type="Pfam" id="PF03901">
    <property type="entry name" value="Glyco_transf_22"/>
    <property type="match status" value="1"/>
</dbReference>
<organism evidence="12 13">
    <name type="scientific">Schizophyllum amplum</name>
    <dbReference type="NCBI Taxonomy" id="97359"/>
    <lineage>
        <taxon>Eukaryota</taxon>
        <taxon>Fungi</taxon>
        <taxon>Dikarya</taxon>
        <taxon>Basidiomycota</taxon>
        <taxon>Agaricomycotina</taxon>
        <taxon>Agaricomycetes</taxon>
        <taxon>Agaricomycetidae</taxon>
        <taxon>Agaricales</taxon>
        <taxon>Schizophyllaceae</taxon>
        <taxon>Schizophyllum</taxon>
    </lineage>
</organism>
<keyword evidence="8 10" id="KW-0472">Membrane</keyword>
<evidence type="ECO:0000256" key="2">
    <source>
        <dbReference type="ARBA" id="ARBA00006065"/>
    </source>
</evidence>
<feature type="signal peptide" evidence="11">
    <location>
        <begin position="1"/>
        <end position="19"/>
    </location>
</feature>
<gene>
    <name evidence="12" type="ORF">BD626DRAFT_594187</name>
</gene>
<keyword evidence="11" id="KW-0732">Signal</keyword>
<keyword evidence="4 12" id="KW-0808">Transferase</keyword>
<comment type="function">
    <text evidence="9">Mannosyltransferase involved in glycosylphosphatidylinositol-anchor biosynthesis. Transfers the third mannose to Man2-GlcN-acyl-PI during GPI precursor assembly.</text>
</comment>
<protein>
    <recommendedName>
        <fullName evidence="10">Mannosyltransferase</fullName>
        <ecNumber evidence="10">2.4.1.-</ecNumber>
    </recommendedName>
</protein>
<comment type="caution">
    <text evidence="12">The sequence shown here is derived from an EMBL/GenBank/DDBJ whole genome shotgun (WGS) entry which is preliminary data.</text>
</comment>
<dbReference type="PANTHER" id="PTHR22760">
    <property type="entry name" value="GLYCOSYLTRANSFERASE"/>
    <property type="match status" value="1"/>
</dbReference>